<feature type="region of interest" description="Disordered" evidence="1">
    <location>
        <begin position="1"/>
        <end position="216"/>
    </location>
</feature>
<feature type="compositionally biased region" description="Basic and acidic residues" evidence="1">
    <location>
        <begin position="65"/>
        <end position="124"/>
    </location>
</feature>
<protein>
    <submittedName>
        <fullName evidence="2">Uncharacterized protein</fullName>
    </submittedName>
</protein>
<evidence type="ECO:0000256" key="1">
    <source>
        <dbReference type="SAM" id="MobiDB-lite"/>
    </source>
</evidence>
<keyword evidence="3" id="KW-1185">Reference proteome</keyword>
<gene>
    <name evidence="2" type="ORF">XENOCAPTIV_024655</name>
</gene>
<proteinExistence type="predicted"/>
<feature type="compositionally biased region" description="Basic and acidic residues" evidence="1">
    <location>
        <begin position="180"/>
        <end position="202"/>
    </location>
</feature>
<feature type="compositionally biased region" description="Polar residues" evidence="1">
    <location>
        <begin position="165"/>
        <end position="179"/>
    </location>
</feature>
<reference evidence="2 3" key="1">
    <citation type="submission" date="2021-06" db="EMBL/GenBank/DDBJ databases">
        <authorList>
            <person name="Palmer J.M."/>
        </authorList>
    </citation>
    <scope>NUCLEOTIDE SEQUENCE [LARGE SCALE GENOMIC DNA]</scope>
    <source>
        <strain evidence="2 3">XC_2019</strain>
        <tissue evidence="2">Muscle</tissue>
    </source>
</reference>
<evidence type="ECO:0000313" key="3">
    <source>
        <dbReference type="Proteomes" id="UP001434883"/>
    </source>
</evidence>
<feature type="compositionally biased region" description="Basic and acidic residues" evidence="1">
    <location>
        <begin position="28"/>
        <end position="58"/>
    </location>
</feature>
<sequence length="216" mass="24013">MVRNTKGRHSEEGGETELFPRVMWTGEKAQEDRKETEVVRPTREQRKKYDGKPQEKQGDGATSRPSEEGKEQKKNEAGGKIARNQEEQKAQEDRKETEVEKQDDGATSRPSEEGKEQRKNDGETKSGTTRAKTAADGLQVESVAKDGGQVEKKGVSRESKIGTELGQQKKSSGPTLTDSTLHRINGDLRISLKTDKPVRHTASEQQSRITPPMSTK</sequence>
<feature type="compositionally biased region" description="Polar residues" evidence="1">
    <location>
        <begin position="203"/>
        <end position="216"/>
    </location>
</feature>
<name>A0ABV0QWG2_9TELE</name>
<accession>A0ABV0QWG2</accession>
<feature type="compositionally biased region" description="Basic and acidic residues" evidence="1">
    <location>
        <begin position="148"/>
        <end position="161"/>
    </location>
</feature>
<organism evidence="2 3">
    <name type="scientific">Xenoophorus captivus</name>
    <dbReference type="NCBI Taxonomy" id="1517983"/>
    <lineage>
        <taxon>Eukaryota</taxon>
        <taxon>Metazoa</taxon>
        <taxon>Chordata</taxon>
        <taxon>Craniata</taxon>
        <taxon>Vertebrata</taxon>
        <taxon>Euteleostomi</taxon>
        <taxon>Actinopterygii</taxon>
        <taxon>Neopterygii</taxon>
        <taxon>Teleostei</taxon>
        <taxon>Neoteleostei</taxon>
        <taxon>Acanthomorphata</taxon>
        <taxon>Ovalentaria</taxon>
        <taxon>Atherinomorphae</taxon>
        <taxon>Cyprinodontiformes</taxon>
        <taxon>Goodeidae</taxon>
        <taxon>Xenoophorus</taxon>
    </lineage>
</organism>
<comment type="caution">
    <text evidence="2">The sequence shown here is derived from an EMBL/GenBank/DDBJ whole genome shotgun (WGS) entry which is preliminary data.</text>
</comment>
<dbReference type="Proteomes" id="UP001434883">
    <property type="component" value="Unassembled WGS sequence"/>
</dbReference>
<dbReference type="EMBL" id="JAHRIN010025787">
    <property type="protein sequence ID" value="MEQ2200193.1"/>
    <property type="molecule type" value="Genomic_DNA"/>
</dbReference>
<evidence type="ECO:0000313" key="2">
    <source>
        <dbReference type="EMBL" id="MEQ2200193.1"/>
    </source>
</evidence>